<reference evidence="1 2" key="1">
    <citation type="journal article" date="2019" name="Emerg. Microbes Infect.">
        <title>Comprehensive subspecies identification of 175 nontuberculous mycobacteria species based on 7547 genomic profiles.</title>
        <authorList>
            <person name="Matsumoto Y."/>
            <person name="Kinjo T."/>
            <person name="Motooka D."/>
            <person name="Nabeya D."/>
            <person name="Jung N."/>
            <person name="Uechi K."/>
            <person name="Horii T."/>
            <person name="Iida T."/>
            <person name="Fujita J."/>
            <person name="Nakamura S."/>
        </authorList>
    </citation>
    <scope>NUCLEOTIDE SEQUENCE [LARGE SCALE GENOMIC DNA]</scope>
    <source>
        <strain evidence="1 2">JCM 17899</strain>
    </source>
</reference>
<dbReference type="EMBL" id="AP022588">
    <property type="protein sequence ID" value="BBY27518.1"/>
    <property type="molecule type" value="Genomic_DNA"/>
</dbReference>
<dbReference type="Proteomes" id="UP000467193">
    <property type="component" value="Chromosome"/>
</dbReference>
<keyword evidence="2" id="KW-1185">Reference proteome</keyword>
<evidence type="ECO:0000313" key="1">
    <source>
        <dbReference type="EMBL" id="BBY27518.1"/>
    </source>
</evidence>
<proteinExistence type="predicted"/>
<gene>
    <name evidence="1" type="ORF">MSEDJ_16140</name>
</gene>
<evidence type="ECO:0000313" key="2">
    <source>
        <dbReference type="Proteomes" id="UP000467193"/>
    </source>
</evidence>
<dbReference type="KEGG" id="msei:MSEDJ_16140"/>
<dbReference type="AlphaFoldDB" id="A0A7I7QMA9"/>
<organism evidence="1 2">
    <name type="scientific">Mycolicibacterium sediminis</name>
    <dbReference type="NCBI Taxonomy" id="1286180"/>
    <lineage>
        <taxon>Bacteria</taxon>
        <taxon>Bacillati</taxon>
        <taxon>Actinomycetota</taxon>
        <taxon>Actinomycetes</taxon>
        <taxon>Mycobacteriales</taxon>
        <taxon>Mycobacteriaceae</taxon>
        <taxon>Mycolicibacterium</taxon>
    </lineage>
</organism>
<accession>A0A7I7QMA9</accession>
<name>A0A7I7QMA9_9MYCO</name>
<sequence>MEVDTGVGSAALVDCVGVAPPDPHAMVIAEAATTAQRARDAVLVGARDGTMVTEANGSPC</sequence>
<protein>
    <submittedName>
        <fullName evidence="1">Uncharacterized protein</fullName>
    </submittedName>
</protein>